<dbReference type="Pfam" id="PF16050">
    <property type="entry name" value="CDC73_N"/>
    <property type="match status" value="1"/>
</dbReference>
<keyword evidence="3" id="KW-0804">Transcription</keyword>
<evidence type="ECO:0000259" key="7">
    <source>
        <dbReference type="Pfam" id="PF16050"/>
    </source>
</evidence>
<evidence type="ECO:0000256" key="5">
    <source>
        <dbReference type="SAM" id="MobiDB-lite"/>
    </source>
</evidence>
<evidence type="ECO:0000259" key="6">
    <source>
        <dbReference type="Pfam" id="PF05179"/>
    </source>
</evidence>
<dbReference type="InterPro" id="IPR038103">
    <property type="entry name" value="CDC73_C_sf"/>
</dbReference>
<evidence type="ECO:0000256" key="4">
    <source>
        <dbReference type="ARBA" id="ARBA00023242"/>
    </source>
</evidence>
<name>A0AAD3E3Q4_9CHLO</name>
<dbReference type="InterPro" id="IPR031336">
    <property type="entry name" value="CDC73_C"/>
</dbReference>
<feature type="compositionally biased region" description="Low complexity" evidence="5">
    <location>
        <begin position="200"/>
        <end position="221"/>
    </location>
</feature>
<comment type="caution">
    <text evidence="8">The sequence shown here is derived from an EMBL/GenBank/DDBJ whole genome shotgun (WGS) entry which is preliminary data.</text>
</comment>
<dbReference type="InterPro" id="IPR007852">
    <property type="entry name" value="Cdc73/Parafibromin"/>
</dbReference>
<keyword evidence="4" id="KW-0539">Nucleus</keyword>
<dbReference type="EMBL" id="BMAR01000056">
    <property type="protein sequence ID" value="GFR51957.1"/>
    <property type="molecule type" value="Genomic_DNA"/>
</dbReference>
<reference evidence="8 9" key="1">
    <citation type="journal article" date="2021" name="Sci. Rep.">
        <title>Genome sequencing of the multicellular alga Astrephomene provides insights into convergent evolution of germ-soma differentiation.</title>
        <authorList>
            <person name="Yamashita S."/>
            <person name="Yamamoto K."/>
            <person name="Matsuzaki R."/>
            <person name="Suzuki S."/>
            <person name="Yamaguchi H."/>
            <person name="Hirooka S."/>
            <person name="Minakuchi Y."/>
            <person name="Miyagishima S."/>
            <person name="Kawachi M."/>
            <person name="Toyoda A."/>
            <person name="Nozaki H."/>
        </authorList>
    </citation>
    <scope>NUCLEOTIDE SEQUENCE [LARGE SCALE GENOMIC DNA]</scope>
    <source>
        <strain evidence="8 9">NIES-4017</strain>
    </source>
</reference>
<dbReference type="GO" id="GO:0032968">
    <property type="term" value="P:positive regulation of transcription elongation by RNA polymerase II"/>
    <property type="evidence" value="ECO:0007669"/>
    <property type="project" value="TreeGrafter"/>
</dbReference>
<dbReference type="Gene3D" id="3.40.50.11990">
    <property type="entry name" value="RNA polymerase II accessory factor, Cdc73 C-terminal domain"/>
    <property type="match status" value="1"/>
</dbReference>
<dbReference type="PANTHER" id="PTHR12466:SF8">
    <property type="entry name" value="PARAFIBROMIN"/>
    <property type="match status" value="1"/>
</dbReference>
<accession>A0AAD3E3Q4</accession>
<evidence type="ECO:0000313" key="8">
    <source>
        <dbReference type="EMBL" id="GFR51957.1"/>
    </source>
</evidence>
<comment type="subcellular location">
    <subcellularLocation>
        <location evidence="1">Nucleus</location>
    </subcellularLocation>
</comment>
<dbReference type="GO" id="GO:0006368">
    <property type="term" value="P:transcription elongation by RNA polymerase II"/>
    <property type="evidence" value="ECO:0007669"/>
    <property type="project" value="InterPro"/>
</dbReference>
<dbReference type="GO" id="GO:0016593">
    <property type="term" value="C:Cdc73/Paf1 complex"/>
    <property type="evidence" value="ECO:0007669"/>
    <property type="project" value="InterPro"/>
</dbReference>
<feature type="compositionally biased region" description="Basic and acidic residues" evidence="5">
    <location>
        <begin position="342"/>
        <end position="355"/>
    </location>
</feature>
<comment type="similarity">
    <text evidence="2">Belongs to the CDC73 family.</text>
</comment>
<proteinExistence type="inferred from homology"/>
<gene>
    <name evidence="8" type="ORF">Agub_g14479</name>
</gene>
<evidence type="ECO:0000256" key="2">
    <source>
        <dbReference type="ARBA" id="ARBA00010427"/>
    </source>
</evidence>
<evidence type="ECO:0000256" key="1">
    <source>
        <dbReference type="ARBA" id="ARBA00004123"/>
    </source>
</evidence>
<dbReference type="PANTHER" id="PTHR12466">
    <property type="entry name" value="CDC73 DOMAIN PROTEIN"/>
    <property type="match status" value="1"/>
</dbReference>
<feature type="region of interest" description="Disordered" evidence="5">
    <location>
        <begin position="256"/>
        <end position="281"/>
    </location>
</feature>
<feature type="region of interest" description="Disordered" evidence="5">
    <location>
        <begin position="299"/>
        <end position="363"/>
    </location>
</feature>
<keyword evidence="9" id="KW-1185">Reference proteome</keyword>
<dbReference type="Proteomes" id="UP001054857">
    <property type="component" value="Unassembled WGS sequence"/>
</dbReference>
<feature type="domain" description="Paf1 complex subunit Cdc73 N-terminal" evidence="7">
    <location>
        <begin position="2"/>
        <end position="100"/>
    </location>
</feature>
<feature type="compositionally biased region" description="Gly residues" evidence="5">
    <location>
        <begin position="326"/>
        <end position="335"/>
    </location>
</feature>
<feature type="region of interest" description="Disordered" evidence="5">
    <location>
        <begin position="200"/>
        <end position="237"/>
    </location>
</feature>
<dbReference type="GO" id="GO:0000993">
    <property type="term" value="F:RNA polymerase II complex binding"/>
    <property type="evidence" value="ECO:0007669"/>
    <property type="project" value="TreeGrafter"/>
</dbReference>
<evidence type="ECO:0000313" key="9">
    <source>
        <dbReference type="Proteomes" id="UP001054857"/>
    </source>
</evidence>
<dbReference type="Pfam" id="PF05179">
    <property type="entry name" value="CDC73_C"/>
    <property type="match status" value="1"/>
</dbReference>
<dbReference type="InterPro" id="IPR032041">
    <property type="entry name" value="Cdc73_N"/>
</dbReference>
<feature type="compositionally biased region" description="Basic and acidic residues" evidence="5">
    <location>
        <begin position="223"/>
        <end position="237"/>
    </location>
</feature>
<organism evidence="8 9">
    <name type="scientific">Astrephomene gubernaculifera</name>
    <dbReference type="NCBI Taxonomy" id="47775"/>
    <lineage>
        <taxon>Eukaryota</taxon>
        <taxon>Viridiplantae</taxon>
        <taxon>Chlorophyta</taxon>
        <taxon>core chlorophytes</taxon>
        <taxon>Chlorophyceae</taxon>
        <taxon>CS clade</taxon>
        <taxon>Chlamydomonadales</taxon>
        <taxon>Astrephomenaceae</taxon>
        <taxon>Astrephomene</taxon>
    </lineage>
</organism>
<feature type="domain" description="Cell division control protein 73 C-terminal" evidence="6">
    <location>
        <begin position="363"/>
        <end position="522"/>
    </location>
</feature>
<evidence type="ECO:0000256" key="3">
    <source>
        <dbReference type="ARBA" id="ARBA00023163"/>
    </source>
</evidence>
<sequence length="532" mass="54487">MDPLSVLRDFNTLNRLNLVQQVGGNVQFGDRYSFPAATPVYKAAGMQAAAAYYTLQDVLFYLKNRHLKPQEYVMAASQAGVANINIVDRKKVLDVLDGVAAVDPSLLPPLGALPPGVGAAAGGAAGGRALAEGGREAEPQAKRQRLVEDEASAMRGLMAQERQLRNRNTMLLAPNKDFRSVLEAVSNVKKLAAKQPTGGTAAAGAAAGKQQPPSAAAAGGKQAHREPQGSSRYGRDSTADQLKAMAPGAGGNLAVNMYGSSSAKPPASSQPPPPASGAAGYVPIRKSGSSAAAAAGAAGAGAAGSNGQPASGSGGRAAKPHANSGGTKGGGGAAGAGAARAGGDKGGKGGAEAKKGSGGGGGVPIIIVPSGLTSMINMYNARAFLEEGRFVPAAQAQAAAGGAPKPSQLLIRRSAHRPNPPGVEYQLTDRAPPAGSPDWERVVAVVVQGAKWQFKDWPHKGAKDGDLVEALAKVCGFYIHFADEKVGPPVSDWNVRTVPLHRESRHKDMTAMLELYRHLDTFLQAKRSSLSY</sequence>
<dbReference type="AlphaFoldDB" id="A0AAD3E3Q4"/>
<protein>
    <submittedName>
        <fullName evidence="8">Uncharacterized protein</fullName>
    </submittedName>
</protein>